<keyword evidence="8 10" id="KW-0472">Membrane</keyword>
<feature type="transmembrane region" description="Helical" evidence="10">
    <location>
        <begin position="167"/>
        <end position="188"/>
    </location>
</feature>
<feature type="transmembrane region" description="Helical" evidence="10">
    <location>
        <begin position="272"/>
        <end position="302"/>
    </location>
</feature>
<evidence type="ECO:0000256" key="1">
    <source>
        <dbReference type="ARBA" id="ARBA00004141"/>
    </source>
</evidence>
<evidence type="ECO:0000256" key="4">
    <source>
        <dbReference type="ARBA" id="ARBA00022692"/>
    </source>
</evidence>
<evidence type="ECO:0000259" key="12">
    <source>
        <dbReference type="Pfam" id="PF23256"/>
    </source>
</evidence>
<keyword evidence="5" id="KW-0630">Potassium</keyword>
<dbReference type="InterPro" id="IPR006153">
    <property type="entry name" value="Cation/H_exchanger_TM"/>
</dbReference>
<evidence type="ECO:0000256" key="5">
    <source>
        <dbReference type="ARBA" id="ARBA00022958"/>
    </source>
</evidence>
<dbReference type="InterPro" id="IPR057291">
    <property type="entry name" value="CHX17_2nd"/>
</dbReference>
<proteinExistence type="inferred from homology"/>
<evidence type="ECO:0000256" key="10">
    <source>
        <dbReference type="SAM" id="Phobius"/>
    </source>
</evidence>
<protein>
    <submittedName>
        <fullName evidence="14">Uncharacterized protein</fullName>
    </submittedName>
</protein>
<dbReference type="Pfam" id="PF23259">
    <property type="entry name" value="CHX17_C"/>
    <property type="match status" value="1"/>
</dbReference>
<evidence type="ECO:0000256" key="7">
    <source>
        <dbReference type="ARBA" id="ARBA00023065"/>
    </source>
</evidence>
<keyword evidence="3" id="KW-0633">Potassium transport</keyword>
<dbReference type="GO" id="GO:0016020">
    <property type="term" value="C:membrane"/>
    <property type="evidence" value="ECO:0007669"/>
    <property type="project" value="UniProtKB-SubCell"/>
</dbReference>
<evidence type="ECO:0000256" key="6">
    <source>
        <dbReference type="ARBA" id="ARBA00022989"/>
    </source>
</evidence>
<dbReference type="GO" id="GO:0012505">
    <property type="term" value="C:endomembrane system"/>
    <property type="evidence" value="ECO:0007669"/>
    <property type="project" value="TreeGrafter"/>
</dbReference>
<feature type="domain" description="Cation/H+ exchanger transmembrane" evidence="11">
    <location>
        <begin position="50"/>
        <end position="434"/>
    </location>
</feature>
<keyword evidence="2" id="KW-0813">Transport</keyword>
<dbReference type="GO" id="GO:0006813">
    <property type="term" value="P:potassium ion transport"/>
    <property type="evidence" value="ECO:0007669"/>
    <property type="project" value="UniProtKB-KW"/>
</dbReference>
<evidence type="ECO:0000256" key="2">
    <source>
        <dbReference type="ARBA" id="ARBA00022448"/>
    </source>
</evidence>
<feature type="transmembrane region" description="Helical" evidence="10">
    <location>
        <begin position="322"/>
        <end position="340"/>
    </location>
</feature>
<keyword evidence="15" id="KW-1185">Reference proteome</keyword>
<feature type="domain" description="Cation/H(+) antiporter C-terminal" evidence="13">
    <location>
        <begin position="630"/>
        <end position="772"/>
    </location>
</feature>
<dbReference type="Proteomes" id="UP000325577">
    <property type="component" value="Linkage Group LG0"/>
</dbReference>
<evidence type="ECO:0000256" key="9">
    <source>
        <dbReference type="ARBA" id="ARBA00038341"/>
    </source>
</evidence>
<comment type="similarity">
    <text evidence="9">Belongs to the monovalent cation:proton antiporter 2 (CPA2) transporter (TC 2.A.37) family. CHX (TC 2.A.37.4) subfamily.</text>
</comment>
<feature type="transmembrane region" description="Helical" evidence="10">
    <location>
        <begin position="134"/>
        <end position="155"/>
    </location>
</feature>
<dbReference type="GO" id="GO:1902600">
    <property type="term" value="P:proton transmembrane transport"/>
    <property type="evidence" value="ECO:0007669"/>
    <property type="project" value="InterPro"/>
</dbReference>
<evidence type="ECO:0000259" key="13">
    <source>
        <dbReference type="Pfam" id="PF23259"/>
    </source>
</evidence>
<gene>
    <name evidence="14" type="ORF">F0562_001147</name>
</gene>
<dbReference type="PANTHER" id="PTHR32468">
    <property type="entry name" value="CATION/H + ANTIPORTER"/>
    <property type="match status" value="1"/>
</dbReference>
<dbReference type="Pfam" id="PF00999">
    <property type="entry name" value="Na_H_Exchanger"/>
    <property type="match status" value="1"/>
</dbReference>
<evidence type="ECO:0000256" key="3">
    <source>
        <dbReference type="ARBA" id="ARBA00022538"/>
    </source>
</evidence>
<dbReference type="GO" id="GO:0006885">
    <property type="term" value="P:regulation of pH"/>
    <property type="evidence" value="ECO:0007669"/>
    <property type="project" value="TreeGrafter"/>
</dbReference>
<dbReference type="InterPro" id="IPR038770">
    <property type="entry name" value="Na+/solute_symporter_sf"/>
</dbReference>
<dbReference type="InterPro" id="IPR057290">
    <property type="entry name" value="CHX17_C"/>
</dbReference>
<evidence type="ECO:0000313" key="14">
    <source>
        <dbReference type="EMBL" id="KAA8549463.1"/>
    </source>
</evidence>
<feature type="domain" description="Cation/H(+) antiporter central" evidence="12">
    <location>
        <begin position="493"/>
        <end position="615"/>
    </location>
</feature>
<dbReference type="Pfam" id="PF23256">
    <property type="entry name" value="CHX17_2nd"/>
    <property type="match status" value="1"/>
</dbReference>
<sequence length="778" mass="85860">MAKVHVGENRSPAPIICGRTQHSYPFGIFYGENPLNFSFSLMLLEVSIVILITHVVRFLLKPLKQPRIVSEVIGGLIIGPSGLGRNKKFAAYMYPNNAEFVLKNVGLLGLMYFLFISGVKVEMATILKTGRKQWCTALIGVFLPLLTVVLFGLSIRKFLDEDLGQVASIWGFSSSLAITAFAVIYPIISDLNLLNSEIGRMALSTAIISDAIGLQSIIAFEVVKQGQTKNINGSICYLITLLLVISCILGGVRQAMSWIIRSTPEGQPVAEIYVTAILLSVLVIGFLSDMFGLAIANGPLLLGLAIPLGPPLGSTLVERSETIIMELLMPFAFAYVGMSMDLFSMCGKSSTLVPLFLMVLVAYISKIVAVLLASRLLGMPLRDGLTLGLMLSLRGQVEILILMHWVDLKMVKNPSFTMMVLSSTMMSAIATPLISILYDPTRPYMVNKRRTIQHTPPNTELHIVAGIHDQASVAGFIDLLDVSYPSLNSPFSVYALHLIELVGRANSVFIDHENQDQAFDYTCYNPIHNALRLYEQSRCKFIRMYPFTSVSPRRTMYQDICELALAKKAILIILPFHKECFDGSGIGFVDHGVQSVNLNVFTHAPCSVGFLVDKGSLRSHLLKRSPHHFAVLFLGGSDAREALAYADRMAGNPGVSLTVLRFLPFDNNGDDLMEKKLDDGMVTRFWVKNEGNKRVVYREVVVRNGQETVAAIRAMNNNYYNLWIVGRKQGINPVLIDGLSEWSENQELGVIGDYVTSTDFNSTASVLVVQQQVLRGQD</sequence>
<dbReference type="Gene3D" id="1.20.1530.20">
    <property type="match status" value="1"/>
</dbReference>
<feature type="transmembrane region" description="Helical" evidence="10">
    <location>
        <begin position="200"/>
        <end position="219"/>
    </location>
</feature>
<evidence type="ECO:0000256" key="8">
    <source>
        <dbReference type="ARBA" id="ARBA00023136"/>
    </source>
</evidence>
<dbReference type="PANTHER" id="PTHR32468:SF109">
    <property type="entry name" value="CATION_H(+) ANTIPORTER 24-RELATED"/>
    <property type="match status" value="1"/>
</dbReference>
<feature type="transmembrane region" description="Helical" evidence="10">
    <location>
        <begin position="418"/>
        <end position="438"/>
    </location>
</feature>
<keyword evidence="4 10" id="KW-0812">Transmembrane</keyword>
<name>A0A5J5C236_9ASTE</name>
<organism evidence="14 15">
    <name type="scientific">Nyssa sinensis</name>
    <dbReference type="NCBI Taxonomy" id="561372"/>
    <lineage>
        <taxon>Eukaryota</taxon>
        <taxon>Viridiplantae</taxon>
        <taxon>Streptophyta</taxon>
        <taxon>Embryophyta</taxon>
        <taxon>Tracheophyta</taxon>
        <taxon>Spermatophyta</taxon>
        <taxon>Magnoliopsida</taxon>
        <taxon>eudicotyledons</taxon>
        <taxon>Gunneridae</taxon>
        <taxon>Pentapetalae</taxon>
        <taxon>asterids</taxon>
        <taxon>Cornales</taxon>
        <taxon>Nyssaceae</taxon>
        <taxon>Nyssa</taxon>
    </lineage>
</organism>
<feature type="transmembrane region" description="Helical" evidence="10">
    <location>
        <begin position="105"/>
        <end position="127"/>
    </location>
</feature>
<evidence type="ECO:0000259" key="11">
    <source>
        <dbReference type="Pfam" id="PF00999"/>
    </source>
</evidence>
<accession>A0A5J5C236</accession>
<feature type="transmembrane region" description="Helical" evidence="10">
    <location>
        <begin position="231"/>
        <end position="252"/>
    </location>
</feature>
<feature type="transmembrane region" description="Helical" evidence="10">
    <location>
        <begin position="37"/>
        <end position="56"/>
    </location>
</feature>
<dbReference type="OrthoDB" id="1861329at2759"/>
<dbReference type="InterPro" id="IPR050794">
    <property type="entry name" value="CPA2_transporter"/>
</dbReference>
<dbReference type="EMBL" id="CM018031">
    <property type="protein sequence ID" value="KAA8549463.1"/>
    <property type="molecule type" value="Genomic_DNA"/>
</dbReference>
<dbReference type="AlphaFoldDB" id="A0A5J5C236"/>
<dbReference type="GO" id="GO:0015297">
    <property type="term" value="F:antiporter activity"/>
    <property type="evidence" value="ECO:0007669"/>
    <property type="project" value="InterPro"/>
</dbReference>
<comment type="subcellular location">
    <subcellularLocation>
        <location evidence="1">Membrane</location>
        <topology evidence="1">Multi-pass membrane protein</topology>
    </subcellularLocation>
</comment>
<evidence type="ECO:0000313" key="15">
    <source>
        <dbReference type="Proteomes" id="UP000325577"/>
    </source>
</evidence>
<keyword evidence="7" id="KW-0406">Ion transport</keyword>
<feature type="transmembrane region" description="Helical" evidence="10">
    <location>
        <begin position="352"/>
        <end position="373"/>
    </location>
</feature>
<reference evidence="14 15" key="1">
    <citation type="submission" date="2019-09" db="EMBL/GenBank/DDBJ databases">
        <title>A chromosome-level genome assembly of the Chinese tupelo Nyssa sinensis.</title>
        <authorList>
            <person name="Yang X."/>
            <person name="Kang M."/>
            <person name="Yang Y."/>
            <person name="Xiong H."/>
            <person name="Wang M."/>
            <person name="Zhang Z."/>
            <person name="Wang Z."/>
            <person name="Wu H."/>
            <person name="Ma T."/>
            <person name="Liu J."/>
            <person name="Xi Z."/>
        </authorList>
    </citation>
    <scope>NUCLEOTIDE SEQUENCE [LARGE SCALE GENOMIC DNA]</scope>
    <source>
        <strain evidence="14">J267</strain>
        <tissue evidence="14">Leaf</tissue>
    </source>
</reference>
<keyword evidence="6 10" id="KW-1133">Transmembrane helix</keyword>